<dbReference type="GO" id="GO:0006633">
    <property type="term" value="P:fatty acid biosynthetic process"/>
    <property type="evidence" value="ECO:0007669"/>
    <property type="project" value="UniProtKB-KW"/>
</dbReference>
<accession>A0A9P7H5S2</accession>
<dbReference type="Gene3D" id="3.90.470.20">
    <property type="entry name" value="4'-phosphopantetheinyl transferase domain"/>
    <property type="match status" value="1"/>
</dbReference>
<evidence type="ECO:0000256" key="7">
    <source>
        <dbReference type="ARBA" id="ARBA00023160"/>
    </source>
</evidence>
<reference evidence="9" key="1">
    <citation type="submission" date="2021-04" db="EMBL/GenBank/DDBJ databases">
        <title>Draft genome of Fusarium avenaceum strain F156N33, isolated from an atmospheric sample in Virginia.</title>
        <authorList>
            <person name="Yang S."/>
            <person name="Vinatzer B.A."/>
            <person name="Coleman J."/>
        </authorList>
    </citation>
    <scope>NUCLEOTIDE SEQUENCE</scope>
    <source>
        <strain evidence="9">F156N33</strain>
    </source>
</reference>
<comment type="caution">
    <text evidence="9">The sequence shown here is derived from an EMBL/GenBank/DDBJ whole genome shotgun (WGS) entry which is preliminary data.</text>
</comment>
<keyword evidence="6" id="KW-0443">Lipid metabolism</keyword>
<dbReference type="SUPFAM" id="SSF56214">
    <property type="entry name" value="4'-phosphopantetheinyl transferase"/>
    <property type="match status" value="1"/>
</dbReference>
<organism evidence="9 10">
    <name type="scientific">Fusarium avenaceum</name>
    <dbReference type="NCBI Taxonomy" id="40199"/>
    <lineage>
        <taxon>Eukaryota</taxon>
        <taxon>Fungi</taxon>
        <taxon>Dikarya</taxon>
        <taxon>Ascomycota</taxon>
        <taxon>Pezizomycotina</taxon>
        <taxon>Sordariomycetes</taxon>
        <taxon>Hypocreomycetidae</taxon>
        <taxon>Hypocreales</taxon>
        <taxon>Nectriaceae</taxon>
        <taxon>Fusarium</taxon>
        <taxon>Fusarium tricinctum species complex</taxon>
    </lineage>
</organism>
<keyword evidence="7" id="KW-0275">Fatty acid biosynthesis</keyword>
<dbReference type="InterPro" id="IPR008278">
    <property type="entry name" value="4-PPantetheinyl_Trfase_dom"/>
</dbReference>
<dbReference type="HAMAP" id="MF_00101">
    <property type="entry name" value="AcpS"/>
    <property type="match status" value="1"/>
</dbReference>
<keyword evidence="3" id="KW-0479">Metal-binding</keyword>
<evidence type="ECO:0000313" key="9">
    <source>
        <dbReference type="EMBL" id="KAG5663051.1"/>
    </source>
</evidence>
<evidence type="ECO:0000256" key="1">
    <source>
        <dbReference type="ARBA" id="ARBA00022516"/>
    </source>
</evidence>
<sequence>MKPLQAFPFPLNIGIDICKISRIFRILASRRGTRFVKRILSSEELARKDARLNILNKVKTPYVVGTHQSYEQLATEYPEMWSCAAFVAGRFAAKEAAIKAHPHRRLTFHDVIIERRPVEGETLGSGPPIARIRSGEEEAEDTSALVSISHDGNYATAVCLGHEPKSRTEM</sequence>
<name>A0A9P7H5S2_9HYPO</name>
<keyword evidence="10" id="KW-1185">Reference proteome</keyword>
<evidence type="ECO:0000259" key="8">
    <source>
        <dbReference type="Pfam" id="PF01648"/>
    </source>
</evidence>
<dbReference type="NCBIfam" id="TIGR00556">
    <property type="entry name" value="pantethn_trn"/>
    <property type="match status" value="1"/>
</dbReference>
<evidence type="ECO:0000313" key="10">
    <source>
        <dbReference type="Proteomes" id="UP000782241"/>
    </source>
</evidence>
<keyword evidence="4" id="KW-0276">Fatty acid metabolism</keyword>
<protein>
    <recommendedName>
        <fullName evidence="8">4'-phosphopantetheinyl transferase domain-containing protein</fullName>
    </recommendedName>
</protein>
<dbReference type="GO" id="GO:0000287">
    <property type="term" value="F:magnesium ion binding"/>
    <property type="evidence" value="ECO:0007669"/>
    <property type="project" value="InterPro"/>
</dbReference>
<dbReference type="InterPro" id="IPR004568">
    <property type="entry name" value="Ppantetheine-prot_Trfase_dom"/>
</dbReference>
<dbReference type="GO" id="GO:0008897">
    <property type="term" value="F:holo-[acyl-carrier-protein] synthase activity"/>
    <property type="evidence" value="ECO:0007669"/>
    <property type="project" value="InterPro"/>
</dbReference>
<evidence type="ECO:0000256" key="5">
    <source>
        <dbReference type="ARBA" id="ARBA00022842"/>
    </source>
</evidence>
<dbReference type="Proteomes" id="UP000782241">
    <property type="component" value="Unassembled WGS sequence"/>
</dbReference>
<dbReference type="Pfam" id="PF01648">
    <property type="entry name" value="ACPS"/>
    <property type="match status" value="1"/>
</dbReference>
<feature type="domain" description="4'-phosphopantetheinyl transferase" evidence="8">
    <location>
        <begin position="13"/>
        <end position="159"/>
    </location>
</feature>
<evidence type="ECO:0000256" key="6">
    <source>
        <dbReference type="ARBA" id="ARBA00023098"/>
    </source>
</evidence>
<keyword evidence="1" id="KW-0444">Lipid biosynthesis</keyword>
<proteinExistence type="inferred from homology"/>
<gene>
    <name evidence="9" type="ORF">KAF25_000987</name>
</gene>
<evidence type="ECO:0000256" key="4">
    <source>
        <dbReference type="ARBA" id="ARBA00022832"/>
    </source>
</evidence>
<dbReference type="InterPro" id="IPR002582">
    <property type="entry name" value="ACPS"/>
</dbReference>
<keyword evidence="2" id="KW-0808">Transferase</keyword>
<evidence type="ECO:0000256" key="3">
    <source>
        <dbReference type="ARBA" id="ARBA00022723"/>
    </source>
</evidence>
<dbReference type="EMBL" id="JAGPUO010000004">
    <property type="protein sequence ID" value="KAG5663051.1"/>
    <property type="molecule type" value="Genomic_DNA"/>
</dbReference>
<dbReference type="AlphaFoldDB" id="A0A9P7H5S2"/>
<keyword evidence="5" id="KW-0460">Magnesium</keyword>
<evidence type="ECO:0000256" key="2">
    <source>
        <dbReference type="ARBA" id="ARBA00022679"/>
    </source>
</evidence>
<dbReference type="InterPro" id="IPR037143">
    <property type="entry name" value="4-PPantetheinyl_Trfase_dom_sf"/>
</dbReference>